<organism evidence="7 8">
    <name type="scientific">Odoribacter splanchnicus</name>
    <dbReference type="NCBI Taxonomy" id="28118"/>
    <lineage>
        <taxon>Bacteria</taxon>
        <taxon>Pseudomonadati</taxon>
        <taxon>Bacteroidota</taxon>
        <taxon>Bacteroidia</taxon>
        <taxon>Bacteroidales</taxon>
        <taxon>Odoribacteraceae</taxon>
        <taxon>Odoribacter</taxon>
    </lineage>
</organism>
<dbReference type="GO" id="GO:0009279">
    <property type="term" value="C:cell outer membrane"/>
    <property type="evidence" value="ECO:0007669"/>
    <property type="project" value="UniProtKB-SubCell"/>
</dbReference>
<evidence type="ECO:0000259" key="5">
    <source>
        <dbReference type="Pfam" id="PF07980"/>
    </source>
</evidence>
<evidence type="ECO:0000256" key="1">
    <source>
        <dbReference type="ARBA" id="ARBA00004442"/>
    </source>
</evidence>
<dbReference type="InterPro" id="IPR033985">
    <property type="entry name" value="SusD-like_N"/>
</dbReference>
<dbReference type="AlphaFoldDB" id="A0AAW5CIV2"/>
<comment type="caution">
    <text evidence="7">The sequence shown here is derived from an EMBL/GenBank/DDBJ whole genome shotgun (WGS) entry which is preliminary data.</text>
</comment>
<dbReference type="Pfam" id="PF07980">
    <property type="entry name" value="SusD_RagB"/>
    <property type="match status" value="1"/>
</dbReference>
<dbReference type="Pfam" id="PF14322">
    <property type="entry name" value="SusD-like_3"/>
    <property type="match status" value="1"/>
</dbReference>
<evidence type="ECO:0000313" key="7">
    <source>
        <dbReference type="EMBL" id="MCG4962068.1"/>
    </source>
</evidence>
<dbReference type="Proteomes" id="UP001199750">
    <property type="component" value="Unassembled WGS sequence"/>
</dbReference>
<sequence length="454" mass="51845">MKKLLIYTLIAGLFCSCDDFLDVTPKGKLLPQNLQDYDEMMADPSHPSGAYPLVDMCGDNITLNEATVTSFFTRSTGKAYLWQDAFYTATEDDNVWNNAYSKIYTFNLVLERIDGAANGNEADRKRIKAEASFNRAYYYWFLNNCYGKAYDPKTADKDLSVPLRLDSDLEAKLSRATVAEVVKQMLEDIAHPEYLAEEVTNEYRISRGGGYALAARIYLTLGDFDNALKSANLALEQNSTLLDYNTYSFKNPERPYSGINNHPANYRVSPECLMYRGCGFSTLNSAHQLSDEQVACYDTLVDLRYKFNFTRLDRGGKPRSDKNPTYLQGLDYNISVPEMLLIKAECMARKGDNKCLQVLDQLRKNRIIAPYQPLNVPDSKLLETVLQERQRELPFHGMRFFDMKRLAKEGIYTKTVTRVFKDQTFTLVPNSNQYLFPIAPKVRSLNSNIVDNPR</sequence>
<dbReference type="EMBL" id="JAKNDN010000056">
    <property type="protein sequence ID" value="MCG4962068.1"/>
    <property type="molecule type" value="Genomic_DNA"/>
</dbReference>
<dbReference type="InterPro" id="IPR012944">
    <property type="entry name" value="SusD_RagB_dom"/>
</dbReference>
<protein>
    <submittedName>
        <fullName evidence="7">RagB/SusD family nutrient uptake outer membrane protein</fullName>
    </submittedName>
</protein>
<evidence type="ECO:0000256" key="3">
    <source>
        <dbReference type="ARBA" id="ARBA00023136"/>
    </source>
</evidence>
<evidence type="ECO:0000313" key="8">
    <source>
        <dbReference type="Proteomes" id="UP001199750"/>
    </source>
</evidence>
<comment type="subcellular location">
    <subcellularLocation>
        <location evidence="1">Cell outer membrane</location>
    </subcellularLocation>
</comment>
<dbReference type="RefSeq" id="WP_217778286.1">
    <property type="nucleotide sequence ID" value="NZ_JAHOOV010000006.1"/>
</dbReference>
<feature type="domain" description="RagB/SusD" evidence="5">
    <location>
        <begin position="338"/>
        <end position="453"/>
    </location>
</feature>
<name>A0AAW5CIV2_9BACT</name>
<keyword evidence="3" id="KW-0472">Membrane</keyword>
<gene>
    <name evidence="7" type="ORF">L0P03_19820</name>
</gene>
<feature type="domain" description="SusD-like N-terminal" evidence="6">
    <location>
        <begin position="19"/>
        <end position="219"/>
    </location>
</feature>
<evidence type="ECO:0000256" key="4">
    <source>
        <dbReference type="ARBA" id="ARBA00023237"/>
    </source>
</evidence>
<keyword evidence="4" id="KW-0998">Cell outer membrane</keyword>
<dbReference type="PROSITE" id="PS51257">
    <property type="entry name" value="PROKAR_LIPOPROTEIN"/>
    <property type="match status" value="1"/>
</dbReference>
<reference evidence="7" key="1">
    <citation type="submission" date="2022-01" db="EMBL/GenBank/DDBJ databases">
        <title>Collection of gut derived symbiotic bacterial strains cultured from healthy donors.</title>
        <authorList>
            <person name="Lin H."/>
            <person name="Kohout C."/>
            <person name="Waligurski E."/>
            <person name="Pamer E.G."/>
        </authorList>
    </citation>
    <scope>NUCLEOTIDE SEQUENCE</scope>
    <source>
        <strain evidence="7">DFI.1.149</strain>
    </source>
</reference>
<accession>A0AAW5CIV2</accession>
<keyword evidence="2" id="KW-0732">Signal</keyword>
<evidence type="ECO:0000256" key="2">
    <source>
        <dbReference type="ARBA" id="ARBA00022729"/>
    </source>
</evidence>
<evidence type="ECO:0000259" key="6">
    <source>
        <dbReference type="Pfam" id="PF14322"/>
    </source>
</evidence>
<proteinExistence type="predicted"/>